<dbReference type="AlphaFoldDB" id="A0A812K0T2"/>
<dbReference type="PANTHER" id="PTHR48100">
    <property type="entry name" value="BROAD-SPECIFICITY PHOSPHATASE YOR283W-RELATED"/>
    <property type="match status" value="1"/>
</dbReference>
<dbReference type="PANTHER" id="PTHR48100:SF1">
    <property type="entry name" value="HISTIDINE PHOSPHATASE FAMILY PROTEIN-RELATED"/>
    <property type="match status" value="1"/>
</dbReference>
<sequence length="135" mass="15470">MSRALMTSNIAFAHKIGEIPFIAHELCKEKSHGNSCDFRRSASDAKQDFPNVDFSLVAEEDPLLATLHHESDMEVAQRAYDFMLWLRNRTETEIVVSTHSAWLFSLFNAVLKCDDPELSEWFQNGEMRSVAVDFE</sequence>
<dbReference type="GO" id="GO:0005737">
    <property type="term" value="C:cytoplasm"/>
    <property type="evidence" value="ECO:0007669"/>
    <property type="project" value="TreeGrafter"/>
</dbReference>
<dbReference type="InterPro" id="IPR050275">
    <property type="entry name" value="PGM_Phosphatase"/>
</dbReference>
<gene>
    <name evidence="1" type="primary">PGM</name>
    <name evidence="1" type="ORF">SPIL2461_LOCUS2495</name>
</gene>
<dbReference type="EMBL" id="CAJNIZ010002776">
    <property type="protein sequence ID" value="CAE7214391.1"/>
    <property type="molecule type" value="Genomic_DNA"/>
</dbReference>
<dbReference type="GO" id="GO:0016791">
    <property type="term" value="F:phosphatase activity"/>
    <property type="evidence" value="ECO:0007669"/>
    <property type="project" value="TreeGrafter"/>
</dbReference>
<name>A0A812K0T2_SYMPI</name>
<protein>
    <submittedName>
        <fullName evidence="1">PGM protein</fullName>
    </submittedName>
</protein>
<evidence type="ECO:0000313" key="1">
    <source>
        <dbReference type="EMBL" id="CAE7214391.1"/>
    </source>
</evidence>
<dbReference type="Gene3D" id="3.40.50.1240">
    <property type="entry name" value="Phosphoglycerate mutase-like"/>
    <property type="match status" value="1"/>
</dbReference>
<organism evidence="1 2">
    <name type="scientific">Symbiodinium pilosum</name>
    <name type="common">Dinoflagellate</name>
    <dbReference type="NCBI Taxonomy" id="2952"/>
    <lineage>
        <taxon>Eukaryota</taxon>
        <taxon>Sar</taxon>
        <taxon>Alveolata</taxon>
        <taxon>Dinophyceae</taxon>
        <taxon>Suessiales</taxon>
        <taxon>Symbiodiniaceae</taxon>
        <taxon>Symbiodinium</taxon>
    </lineage>
</organism>
<reference evidence="1" key="1">
    <citation type="submission" date="2021-02" db="EMBL/GenBank/DDBJ databases">
        <authorList>
            <person name="Dougan E. K."/>
            <person name="Rhodes N."/>
            <person name="Thang M."/>
            <person name="Chan C."/>
        </authorList>
    </citation>
    <scope>NUCLEOTIDE SEQUENCE</scope>
</reference>
<evidence type="ECO:0000313" key="2">
    <source>
        <dbReference type="Proteomes" id="UP000649617"/>
    </source>
</evidence>
<comment type="caution">
    <text evidence="1">The sequence shown here is derived from an EMBL/GenBank/DDBJ whole genome shotgun (WGS) entry which is preliminary data.</text>
</comment>
<dbReference type="Proteomes" id="UP000649617">
    <property type="component" value="Unassembled WGS sequence"/>
</dbReference>
<dbReference type="OrthoDB" id="496981at2759"/>
<dbReference type="InterPro" id="IPR029033">
    <property type="entry name" value="His_PPase_superfam"/>
</dbReference>
<accession>A0A812K0T2</accession>
<dbReference type="SUPFAM" id="SSF53254">
    <property type="entry name" value="Phosphoglycerate mutase-like"/>
    <property type="match status" value="1"/>
</dbReference>
<proteinExistence type="predicted"/>
<keyword evidence="2" id="KW-1185">Reference proteome</keyword>